<dbReference type="InterPro" id="IPR025736">
    <property type="entry name" value="PucR_C-HTH_dom"/>
</dbReference>
<dbReference type="Pfam" id="PF13556">
    <property type="entry name" value="HTH_30"/>
    <property type="match status" value="1"/>
</dbReference>
<dbReference type="AlphaFoldDB" id="A0A0U9HLL8"/>
<gene>
    <name evidence="2" type="ORF">OPHB3_3772</name>
</gene>
<organism evidence="2 3">
    <name type="scientific">Oceanobacillus picturae</name>
    <dbReference type="NCBI Taxonomy" id="171693"/>
    <lineage>
        <taxon>Bacteria</taxon>
        <taxon>Bacillati</taxon>
        <taxon>Bacillota</taxon>
        <taxon>Bacilli</taxon>
        <taxon>Bacillales</taxon>
        <taxon>Bacillaceae</taxon>
        <taxon>Oceanobacillus</taxon>
    </lineage>
</organism>
<comment type="caution">
    <text evidence="2">The sequence shown here is derived from an EMBL/GenBank/DDBJ whole genome shotgun (WGS) entry which is preliminary data.</text>
</comment>
<reference evidence="2 3" key="2">
    <citation type="journal article" date="2016" name="Genome Announc.">
        <title>Draft Genome Sequence of Oceanobacillus picturae Heshi-B3, Isolated from Fermented Rice Bran in a Traditional Japanese Seafood Dish.</title>
        <authorList>
            <person name="Akuzawa S."/>
            <person name="Nagaoka J."/>
            <person name="Kanekatsu M."/>
            <person name="Kanesaki Y."/>
            <person name="Suzuki T."/>
        </authorList>
    </citation>
    <scope>NUCLEOTIDE SEQUENCE [LARGE SCALE GENOMIC DNA]</scope>
    <source>
        <strain evidence="2 3">Heshi-B3</strain>
    </source>
</reference>
<dbReference type="EMBL" id="BBXV01000070">
    <property type="protein sequence ID" value="GAQ19788.1"/>
    <property type="molecule type" value="Genomic_DNA"/>
</dbReference>
<dbReference type="PANTHER" id="PTHR33744">
    <property type="entry name" value="CARBOHYDRATE DIACID REGULATOR"/>
    <property type="match status" value="1"/>
</dbReference>
<evidence type="ECO:0000259" key="1">
    <source>
        <dbReference type="Pfam" id="PF13556"/>
    </source>
</evidence>
<dbReference type="OrthoDB" id="9792148at2"/>
<name>A0A0U9HLL8_9BACI</name>
<dbReference type="InterPro" id="IPR009057">
    <property type="entry name" value="Homeodomain-like_sf"/>
</dbReference>
<proteinExistence type="predicted"/>
<evidence type="ECO:0000313" key="2">
    <source>
        <dbReference type="EMBL" id="GAQ19788.1"/>
    </source>
</evidence>
<dbReference type="PANTHER" id="PTHR33744:SF15">
    <property type="entry name" value="CARBOHYDRATE DIACID REGULATOR"/>
    <property type="match status" value="1"/>
</dbReference>
<feature type="domain" description="PucR C-terminal helix-turn-helix" evidence="1">
    <location>
        <begin position="237"/>
        <end position="294"/>
    </location>
</feature>
<reference evidence="3" key="1">
    <citation type="submission" date="2015-07" db="EMBL/GenBank/DDBJ databases">
        <title>Draft Genome Sequence of Oceanobacillus picturae Heshi-B3 that Was Isolated from Fermented Rice Bran with Aging Salted Mackerel, Which Was Named Heshiko as Traditional Fermented Seafood in Japan.</title>
        <authorList>
            <person name="Akuzawa S."/>
            <person name="Nakagawa J."/>
            <person name="Kanekatsu T."/>
            <person name="Kanesaki Y."/>
            <person name="Suzuki T."/>
        </authorList>
    </citation>
    <scope>NUCLEOTIDE SEQUENCE [LARGE SCALE GENOMIC DNA]</scope>
    <source>
        <strain evidence="3">Heshi-B3</strain>
    </source>
</reference>
<protein>
    <submittedName>
        <fullName evidence="2">Leucine-rich protein</fullName>
    </submittedName>
</protein>
<evidence type="ECO:0000313" key="3">
    <source>
        <dbReference type="Proteomes" id="UP000052946"/>
    </source>
</evidence>
<dbReference type="InterPro" id="IPR051448">
    <property type="entry name" value="CdaR-like_regulators"/>
</dbReference>
<dbReference type="InterPro" id="IPR042070">
    <property type="entry name" value="PucR_C-HTH_sf"/>
</dbReference>
<dbReference type="Proteomes" id="UP000052946">
    <property type="component" value="Unassembled WGS sequence"/>
</dbReference>
<dbReference type="Gene3D" id="1.10.10.2840">
    <property type="entry name" value="PucR C-terminal helix-turn-helix domain"/>
    <property type="match status" value="1"/>
</dbReference>
<sequence>MLEQLQNIFPSIIFHQNLNKKKANEENYRWFRFEQDQVIGILKEELSGRDLTLLSAFLTPYQASFPALTEAEKKWRNIIETDDASGNVTVSPFRFVYFSIREDQMDPQSFKESLYEFFSSPVPILWENEHEGIIIEEKAENDDESISYEQIIDVLMSDLYVNIHFFAGPFSQQLTNTGEHYSSILSSARTAFTYSEKSVLSFSESIPFLLVDQTNESFRKELSNAILQEFSDDEDILQTVETFIQCNLNVSVAAKTLYMHRNSLQYRLDKFIEKTGIDIRDFREAMAVYIALLANMHKG</sequence>
<accession>A0A0U9HLL8</accession>
<dbReference type="SUPFAM" id="SSF46689">
    <property type="entry name" value="Homeodomain-like"/>
    <property type="match status" value="1"/>
</dbReference>
<dbReference type="RefSeq" id="WP_058951322.1">
    <property type="nucleotide sequence ID" value="NZ_BBXV01000070.1"/>
</dbReference>